<sequence length="214" mass="24448">MDYCLYYRNKGLPKRKDSRWNVRPVTEIRPVPPSTCIKPYDRILVKSESHHVCFAFEFGKQSTLRTKASKVAPAIEKEIDKRYSAAEPITETFDSQKGVQFSINKTSKKRKQDHQTESIQENSGEKEGNKRGRMVQKKCATVAKPAKKACLDSNRSKGKETASASSSARPAPEYADAANLASLWRNLESFEDFEKYCIGKLDLEHDRNIGYWLY</sequence>
<accession>T1JR26</accession>
<dbReference type="Proteomes" id="UP000015104">
    <property type="component" value="Unassembled WGS sequence"/>
</dbReference>
<proteinExistence type="predicted"/>
<feature type="region of interest" description="Disordered" evidence="1">
    <location>
        <begin position="150"/>
        <end position="172"/>
    </location>
</feature>
<evidence type="ECO:0000313" key="2">
    <source>
        <dbReference type="EnsemblMetazoa" id="tetur01g05380.1"/>
    </source>
</evidence>
<keyword evidence="3" id="KW-1185">Reference proteome</keyword>
<name>T1JR26_TETUR</name>
<reference evidence="3" key="1">
    <citation type="submission" date="2011-08" db="EMBL/GenBank/DDBJ databases">
        <authorList>
            <person name="Rombauts S."/>
        </authorList>
    </citation>
    <scope>NUCLEOTIDE SEQUENCE</scope>
    <source>
        <strain evidence="3">London</strain>
    </source>
</reference>
<dbReference type="HOGENOM" id="CLU_1290452_0_0_1"/>
<evidence type="ECO:0000313" key="3">
    <source>
        <dbReference type="Proteomes" id="UP000015104"/>
    </source>
</evidence>
<dbReference type="AlphaFoldDB" id="T1JR26"/>
<feature type="region of interest" description="Disordered" evidence="1">
    <location>
        <begin position="100"/>
        <end position="136"/>
    </location>
</feature>
<dbReference type="EnsemblMetazoa" id="tetur01g05380.1">
    <property type="protein sequence ID" value="tetur01g05380.1"/>
    <property type="gene ID" value="tetur01g05380"/>
</dbReference>
<feature type="compositionally biased region" description="Low complexity" evidence="1">
    <location>
        <begin position="162"/>
        <end position="172"/>
    </location>
</feature>
<dbReference type="EMBL" id="CAEY01000444">
    <property type="status" value="NOT_ANNOTATED_CDS"/>
    <property type="molecule type" value="Genomic_DNA"/>
</dbReference>
<protein>
    <submittedName>
        <fullName evidence="2">Uncharacterized protein</fullName>
    </submittedName>
</protein>
<reference evidence="2" key="2">
    <citation type="submission" date="2015-06" db="UniProtKB">
        <authorList>
            <consortium name="EnsemblMetazoa"/>
        </authorList>
    </citation>
    <scope>IDENTIFICATION</scope>
</reference>
<evidence type="ECO:0000256" key="1">
    <source>
        <dbReference type="SAM" id="MobiDB-lite"/>
    </source>
</evidence>
<organism evidence="2 3">
    <name type="scientific">Tetranychus urticae</name>
    <name type="common">Two-spotted spider mite</name>
    <dbReference type="NCBI Taxonomy" id="32264"/>
    <lineage>
        <taxon>Eukaryota</taxon>
        <taxon>Metazoa</taxon>
        <taxon>Ecdysozoa</taxon>
        <taxon>Arthropoda</taxon>
        <taxon>Chelicerata</taxon>
        <taxon>Arachnida</taxon>
        <taxon>Acari</taxon>
        <taxon>Acariformes</taxon>
        <taxon>Trombidiformes</taxon>
        <taxon>Prostigmata</taxon>
        <taxon>Eleutherengona</taxon>
        <taxon>Raphignathae</taxon>
        <taxon>Tetranychoidea</taxon>
        <taxon>Tetranychidae</taxon>
        <taxon>Tetranychus</taxon>
    </lineage>
</organism>